<evidence type="ECO:0000313" key="2">
    <source>
        <dbReference type="EMBL" id="CAB5379260.1"/>
    </source>
</evidence>
<proteinExistence type="predicted"/>
<dbReference type="AlphaFoldDB" id="A0A915ZLM5"/>
<evidence type="ECO:0000313" key="3">
    <source>
        <dbReference type="Proteomes" id="UP000684084"/>
    </source>
</evidence>
<sequence>MISSLEYLDIWKNDQSSGLFCSNFGSLNLPNATFQQLGMQSLVFGLVHRILSMLKILITRYYFAVLWLNSWTCGNLMAFSLGIFGDANYGMQNFELAPLDANFIIQVSRCLGIWDLGIWG</sequence>
<dbReference type="Proteomes" id="UP000684084">
    <property type="component" value="Unassembled WGS sequence"/>
</dbReference>
<feature type="transmembrane region" description="Helical" evidence="1">
    <location>
        <begin position="61"/>
        <end position="84"/>
    </location>
</feature>
<reference evidence="2" key="1">
    <citation type="submission" date="2020-05" db="EMBL/GenBank/DDBJ databases">
        <authorList>
            <person name="Rincon C."/>
            <person name="Sanders R I."/>
            <person name="Robbins C."/>
            <person name="Chaturvedi A."/>
        </authorList>
    </citation>
    <scope>NUCLEOTIDE SEQUENCE</scope>
    <source>
        <strain evidence="2">CHB12</strain>
    </source>
</reference>
<comment type="caution">
    <text evidence="2">The sequence shown here is derived from an EMBL/GenBank/DDBJ whole genome shotgun (WGS) entry which is preliminary data.</text>
</comment>
<dbReference type="EMBL" id="CAGKOT010000040">
    <property type="protein sequence ID" value="CAB5379260.1"/>
    <property type="molecule type" value="Genomic_DNA"/>
</dbReference>
<keyword evidence="1" id="KW-0812">Transmembrane</keyword>
<accession>A0A915ZLM5</accession>
<gene>
    <name evidence="2" type="ORF">CHRIB12_LOCUS16545</name>
</gene>
<dbReference type="OrthoDB" id="2413284at2759"/>
<keyword evidence="1" id="KW-1133">Transmembrane helix</keyword>
<dbReference type="VEuPathDB" id="FungiDB:RhiirFUN_021631"/>
<protein>
    <submittedName>
        <fullName evidence="2">Uncharacterized protein</fullName>
    </submittedName>
</protein>
<keyword evidence="1" id="KW-0472">Membrane</keyword>
<evidence type="ECO:0000256" key="1">
    <source>
        <dbReference type="SAM" id="Phobius"/>
    </source>
</evidence>
<name>A0A915ZLM5_9GLOM</name>
<organism evidence="2 3">
    <name type="scientific">Rhizophagus irregularis</name>
    <dbReference type="NCBI Taxonomy" id="588596"/>
    <lineage>
        <taxon>Eukaryota</taxon>
        <taxon>Fungi</taxon>
        <taxon>Fungi incertae sedis</taxon>
        <taxon>Mucoromycota</taxon>
        <taxon>Glomeromycotina</taxon>
        <taxon>Glomeromycetes</taxon>
        <taxon>Glomerales</taxon>
        <taxon>Glomeraceae</taxon>
        <taxon>Rhizophagus</taxon>
    </lineage>
</organism>